<dbReference type="PANTHER" id="PTHR31126">
    <property type="entry name" value="TYROSINE-PROTEIN PHOSPHATASE"/>
    <property type="match status" value="1"/>
</dbReference>
<dbReference type="Proteomes" id="UP000487882">
    <property type="component" value="Unassembled WGS sequence"/>
</dbReference>
<dbReference type="Gene3D" id="3.90.190.10">
    <property type="entry name" value="Protein tyrosine phosphatase superfamily"/>
    <property type="match status" value="1"/>
</dbReference>
<dbReference type="SUPFAM" id="SSF52799">
    <property type="entry name" value="(Phosphotyrosine protein) phosphatases II"/>
    <property type="match status" value="1"/>
</dbReference>
<reference evidence="3 4" key="1">
    <citation type="submission" date="2019-09" db="EMBL/GenBank/DDBJ databases">
        <title>Bifidobacterium canis sp. nov., isolated from the digestive tract of German Shepherd dog puppy.</title>
        <authorList>
            <person name="Bunesova V."/>
        </authorList>
    </citation>
    <scope>NUCLEOTIDE SEQUENCE [LARGE SCALE GENOMIC DNA]</scope>
    <source>
        <strain evidence="3 4">GSD1FS</strain>
    </source>
</reference>
<keyword evidence="4" id="KW-1185">Reference proteome</keyword>
<comment type="caution">
    <text evidence="3">The sequence shown here is derived from an EMBL/GenBank/DDBJ whole genome shotgun (WGS) entry which is preliminary data.</text>
</comment>
<name>A0A7K1J767_9BIFI</name>
<dbReference type="PANTHER" id="PTHR31126:SF1">
    <property type="entry name" value="TYROSINE SPECIFIC PROTEIN PHOSPHATASES DOMAIN-CONTAINING PROTEIN"/>
    <property type="match status" value="1"/>
</dbReference>
<dbReference type="GO" id="GO:0004721">
    <property type="term" value="F:phosphoprotein phosphatase activity"/>
    <property type="evidence" value="ECO:0007669"/>
    <property type="project" value="InterPro"/>
</dbReference>
<dbReference type="InterPro" id="IPR026893">
    <property type="entry name" value="Tyr/Ser_Pase_IphP-type"/>
</dbReference>
<dbReference type="InterPro" id="IPR029021">
    <property type="entry name" value="Prot-tyrosine_phosphatase-like"/>
</dbReference>
<evidence type="ECO:0000313" key="4">
    <source>
        <dbReference type="Proteomes" id="UP000487882"/>
    </source>
</evidence>
<sequence length="322" mass="36446">MSEQTVSQADNLHNNSGKTLRNNPNNNQHSERSQQLDKQINHIEHLEQSQNSKQWPIISQPLNLPGIDNLRDMGGIATQDGRVIRPHMLFRSANLHKASAHDLHALDSLGLRNVIDLRTKQEKRFEEDQLMQNWQYYWLPVFSETQEASKQLEGIFKDPGTFIESIYPQMIRSQMAVDCWKQCFALLLNESGAFLWHCTQGKDRTGALAALILAALNVDEETIVADYLETNRFMSTETPKFAEKIEKLVGRRIDGDINQFLVAAPAYIHAFLDAAAEYGGLRGFLHEKVGLSDADFERLRERFTQAADSADSVGSTEFAATE</sequence>
<gene>
    <name evidence="3" type="ORF">GSD1FS_1891</name>
</gene>
<comment type="similarity">
    <text evidence="1">Belongs to the protein-tyrosine phosphatase family.</text>
</comment>
<proteinExistence type="inferred from homology"/>
<protein>
    <submittedName>
        <fullName evidence="3">Serine/tyrosine protein phosphatase</fullName>
    </submittedName>
</protein>
<evidence type="ECO:0000256" key="1">
    <source>
        <dbReference type="ARBA" id="ARBA00009580"/>
    </source>
</evidence>
<dbReference type="EMBL" id="WNLP01000013">
    <property type="protein sequence ID" value="MUH60516.1"/>
    <property type="molecule type" value="Genomic_DNA"/>
</dbReference>
<evidence type="ECO:0000256" key="2">
    <source>
        <dbReference type="SAM" id="MobiDB-lite"/>
    </source>
</evidence>
<accession>A0A7K1J767</accession>
<dbReference type="RefSeq" id="WP_155589310.1">
    <property type="nucleotide sequence ID" value="NZ_WNLP01000013.1"/>
</dbReference>
<dbReference type="AlphaFoldDB" id="A0A7K1J767"/>
<organism evidence="3 4">
    <name type="scientific">Bifidobacterium canis</name>
    <dbReference type="NCBI Taxonomy" id="2610880"/>
    <lineage>
        <taxon>Bacteria</taxon>
        <taxon>Bacillati</taxon>
        <taxon>Actinomycetota</taxon>
        <taxon>Actinomycetes</taxon>
        <taxon>Bifidobacteriales</taxon>
        <taxon>Bifidobacteriaceae</taxon>
        <taxon>Bifidobacterium</taxon>
    </lineage>
</organism>
<dbReference type="Pfam" id="PF13350">
    <property type="entry name" value="Y_phosphatase3"/>
    <property type="match status" value="1"/>
</dbReference>
<feature type="region of interest" description="Disordered" evidence="2">
    <location>
        <begin position="1"/>
        <end position="36"/>
    </location>
</feature>
<evidence type="ECO:0000313" key="3">
    <source>
        <dbReference type="EMBL" id="MUH60516.1"/>
    </source>
</evidence>
<feature type="compositionally biased region" description="Polar residues" evidence="2">
    <location>
        <begin position="1"/>
        <end position="28"/>
    </location>
</feature>